<evidence type="ECO:0000256" key="2">
    <source>
        <dbReference type="ARBA" id="ARBA00007362"/>
    </source>
</evidence>
<feature type="transmembrane region" description="Helical" evidence="8">
    <location>
        <begin position="224"/>
        <end position="245"/>
    </location>
</feature>
<comment type="subcellular location">
    <subcellularLocation>
        <location evidence="1">Cell membrane</location>
        <topology evidence="1">Multi-pass membrane protein</topology>
    </subcellularLocation>
</comment>
<sequence length="325" mass="34499">MSEPKAVPAADPASAPNPARRGLIAGVAAFAIWGALPLYLHELQGVSAVLIMAHRVVWCALMVLLWLGVRGELSGVMRALRQPATRLRLAASATLISVNWLTYVWAVGNGHVVDSSLGYFINPLVNVLLGVTLLSERLNARQWTAVSIAAGGVLWLTVQAGQLPWIALVLAVSFGGYGLIRKTTRVDAVTGLATETVLITPFALAYLLWAQFHGTGAMGGANALQIGLLLAGGIVTAVPLALFAYGAQRIPYSTIGLLQYLAPSLQLILGLSLFGESFPLVRAIGFILIWLALAIFAADGLRRSWQQRRPPVVAGIEAEAPVCRT</sequence>
<keyword evidence="4" id="KW-1003">Cell membrane</keyword>
<keyword evidence="5 8" id="KW-0812">Transmembrane</keyword>
<evidence type="ECO:0000256" key="8">
    <source>
        <dbReference type="SAM" id="Phobius"/>
    </source>
</evidence>
<dbReference type="InterPro" id="IPR000620">
    <property type="entry name" value="EamA_dom"/>
</dbReference>
<feature type="transmembrane region" description="Helical" evidence="8">
    <location>
        <begin position="117"/>
        <end position="135"/>
    </location>
</feature>
<evidence type="ECO:0000256" key="6">
    <source>
        <dbReference type="ARBA" id="ARBA00022989"/>
    </source>
</evidence>
<feature type="transmembrane region" description="Helical" evidence="8">
    <location>
        <begin position="142"/>
        <end position="158"/>
    </location>
</feature>
<dbReference type="InterPro" id="IPR004626">
    <property type="entry name" value="RarD"/>
</dbReference>
<dbReference type="NCBIfam" id="TIGR00688">
    <property type="entry name" value="rarD"/>
    <property type="match status" value="1"/>
</dbReference>
<dbReference type="PANTHER" id="PTHR32322">
    <property type="entry name" value="INNER MEMBRANE TRANSPORTER"/>
    <property type="match status" value="1"/>
</dbReference>
<evidence type="ECO:0000313" key="11">
    <source>
        <dbReference type="Proteomes" id="UP001254608"/>
    </source>
</evidence>
<comment type="similarity">
    <text evidence="2">Belongs to the EamA transporter family.</text>
</comment>
<comment type="caution">
    <text evidence="10">The sequence shown here is derived from an EMBL/GenBank/DDBJ whole genome shotgun (WGS) entry which is preliminary data.</text>
</comment>
<keyword evidence="6 8" id="KW-1133">Transmembrane helix</keyword>
<dbReference type="EMBL" id="JAVRIC010000003">
    <property type="protein sequence ID" value="MDT0496357.1"/>
    <property type="molecule type" value="Genomic_DNA"/>
</dbReference>
<evidence type="ECO:0000256" key="7">
    <source>
        <dbReference type="ARBA" id="ARBA00023136"/>
    </source>
</evidence>
<evidence type="ECO:0000256" key="5">
    <source>
        <dbReference type="ARBA" id="ARBA00022692"/>
    </source>
</evidence>
<feature type="transmembrane region" description="Helical" evidence="8">
    <location>
        <begin position="192"/>
        <end position="212"/>
    </location>
</feature>
<feature type="transmembrane region" description="Helical" evidence="8">
    <location>
        <begin position="46"/>
        <end position="67"/>
    </location>
</feature>
<gene>
    <name evidence="10" type="primary">rarD</name>
    <name evidence="10" type="ORF">RM530_03110</name>
</gene>
<evidence type="ECO:0000256" key="1">
    <source>
        <dbReference type="ARBA" id="ARBA00004651"/>
    </source>
</evidence>
<keyword evidence="11" id="KW-1185">Reference proteome</keyword>
<name>A0ABU2WES7_9GAMM</name>
<evidence type="ECO:0000259" key="9">
    <source>
        <dbReference type="Pfam" id="PF00892"/>
    </source>
</evidence>
<accession>A0ABU2WES7</accession>
<keyword evidence="7 8" id="KW-0472">Membrane</keyword>
<feature type="transmembrane region" description="Helical" evidence="8">
    <location>
        <begin position="87"/>
        <end position="105"/>
    </location>
</feature>
<evidence type="ECO:0000313" key="10">
    <source>
        <dbReference type="EMBL" id="MDT0496357.1"/>
    </source>
</evidence>
<dbReference type="RefSeq" id="WP_311363750.1">
    <property type="nucleotide sequence ID" value="NZ_JAVRIC010000003.1"/>
</dbReference>
<feature type="domain" description="EamA" evidence="9">
    <location>
        <begin position="21"/>
        <end position="157"/>
    </location>
</feature>
<evidence type="ECO:0000256" key="4">
    <source>
        <dbReference type="ARBA" id="ARBA00022475"/>
    </source>
</evidence>
<dbReference type="PANTHER" id="PTHR32322:SF2">
    <property type="entry name" value="EAMA DOMAIN-CONTAINING PROTEIN"/>
    <property type="match status" value="1"/>
</dbReference>
<dbReference type="SUPFAM" id="SSF103481">
    <property type="entry name" value="Multidrug resistance efflux transporter EmrE"/>
    <property type="match status" value="2"/>
</dbReference>
<feature type="transmembrane region" description="Helical" evidence="8">
    <location>
        <begin position="164"/>
        <end position="180"/>
    </location>
</feature>
<dbReference type="Proteomes" id="UP001254608">
    <property type="component" value="Unassembled WGS sequence"/>
</dbReference>
<organism evidence="10 11">
    <name type="scientific">Banduia mediterranea</name>
    <dbReference type="NCBI Taxonomy" id="3075609"/>
    <lineage>
        <taxon>Bacteria</taxon>
        <taxon>Pseudomonadati</taxon>
        <taxon>Pseudomonadota</taxon>
        <taxon>Gammaproteobacteria</taxon>
        <taxon>Nevskiales</taxon>
        <taxon>Algiphilaceae</taxon>
        <taxon>Banduia</taxon>
    </lineage>
</organism>
<feature type="domain" description="EamA" evidence="9">
    <location>
        <begin position="166"/>
        <end position="296"/>
    </location>
</feature>
<proteinExistence type="inferred from homology"/>
<keyword evidence="3" id="KW-0813">Transport</keyword>
<protein>
    <submittedName>
        <fullName evidence="10">EamA family transporter RarD</fullName>
    </submittedName>
</protein>
<feature type="transmembrane region" description="Helical" evidence="8">
    <location>
        <begin position="280"/>
        <end position="301"/>
    </location>
</feature>
<dbReference type="Pfam" id="PF00892">
    <property type="entry name" value="EamA"/>
    <property type="match status" value="2"/>
</dbReference>
<evidence type="ECO:0000256" key="3">
    <source>
        <dbReference type="ARBA" id="ARBA00022448"/>
    </source>
</evidence>
<feature type="transmembrane region" description="Helical" evidence="8">
    <location>
        <begin position="257"/>
        <end position="274"/>
    </location>
</feature>
<dbReference type="InterPro" id="IPR037185">
    <property type="entry name" value="EmrE-like"/>
</dbReference>
<reference evidence="10 11" key="1">
    <citation type="submission" date="2023-09" db="EMBL/GenBank/DDBJ databases">
        <authorList>
            <person name="Rey-Velasco X."/>
        </authorList>
    </citation>
    <scope>NUCLEOTIDE SEQUENCE [LARGE SCALE GENOMIC DNA]</scope>
    <source>
        <strain evidence="10 11">W345</strain>
    </source>
</reference>
<feature type="transmembrane region" description="Helical" evidence="8">
    <location>
        <begin position="22"/>
        <end position="40"/>
    </location>
</feature>
<dbReference type="InterPro" id="IPR050638">
    <property type="entry name" value="AA-Vitamin_Transporters"/>
</dbReference>